<protein>
    <submittedName>
        <fullName evidence="1">Uncharacterized protein</fullName>
    </submittedName>
</protein>
<gene>
    <name evidence="1" type="ORF">EVOR1521_LOCUS15626</name>
</gene>
<comment type="caution">
    <text evidence="1">The sequence shown here is derived from an EMBL/GenBank/DDBJ whole genome shotgun (WGS) entry which is preliminary data.</text>
</comment>
<dbReference type="AlphaFoldDB" id="A0AA36IM32"/>
<name>A0AA36IM32_9DINO</name>
<proteinExistence type="predicted"/>
<reference evidence="1" key="1">
    <citation type="submission" date="2023-08" db="EMBL/GenBank/DDBJ databases">
        <authorList>
            <person name="Chen Y."/>
            <person name="Shah S."/>
            <person name="Dougan E. K."/>
            <person name="Thang M."/>
            <person name="Chan C."/>
        </authorList>
    </citation>
    <scope>NUCLEOTIDE SEQUENCE</scope>
</reference>
<sequence>MAAQPDIIMVDSESDSGDSQEIEIRNTAPRHDFIEVFSPPRVTFACQRQGLVAEHGIDIVTGFDLNTFEGRAATLQLLGKARPRFLMLSPPCTMYSALQGLFNLHKMNPQVLQQRMVEADSLLKFAMFLCKRQHDRGAFFCFEHPHRATSWQRPFVQAILNLPGCQLTAFDQCQTGLVTPGENPKPIRKRTVLMSNAPAIQAMFGPMQCNCPAASHVHVQGSVDGIRLSTWCQRYTPGLCNNLAEAVARTLGHE</sequence>
<organism evidence="1 2">
    <name type="scientific">Effrenium voratum</name>
    <dbReference type="NCBI Taxonomy" id="2562239"/>
    <lineage>
        <taxon>Eukaryota</taxon>
        <taxon>Sar</taxon>
        <taxon>Alveolata</taxon>
        <taxon>Dinophyceae</taxon>
        <taxon>Suessiales</taxon>
        <taxon>Symbiodiniaceae</taxon>
        <taxon>Effrenium</taxon>
    </lineage>
</organism>
<accession>A0AA36IM32</accession>
<keyword evidence="2" id="KW-1185">Reference proteome</keyword>
<dbReference type="EMBL" id="CAUJNA010002002">
    <property type="protein sequence ID" value="CAJ1390129.1"/>
    <property type="molecule type" value="Genomic_DNA"/>
</dbReference>
<evidence type="ECO:0000313" key="1">
    <source>
        <dbReference type="EMBL" id="CAJ1390129.1"/>
    </source>
</evidence>
<dbReference type="Proteomes" id="UP001178507">
    <property type="component" value="Unassembled WGS sequence"/>
</dbReference>
<evidence type="ECO:0000313" key="2">
    <source>
        <dbReference type="Proteomes" id="UP001178507"/>
    </source>
</evidence>